<keyword evidence="9" id="KW-1185">Reference proteome</keyword>
<evidence type="ECO:0000313" key="9">
    <source>
        <dbReference type="Proteomes" id="UP001320768"/>
    </source>
</evidence>
<keyword evidence="2" id="KW-0547">Nucleotide-binding</keyword>
<evidence type="ECO:0000256" key="4">
    <source>
        <dbReference type="ARBA" id="ARBA00022840"/>
    </source>
</evidence>
<evidence type="ECO:0000256" key="6">
    <source>
        <dbReference type="ARBA" id="ARBA00023136"/>
    </source>
</evidence>
<protein>
    <submittedName>
        <fullName evidence="8">ATP-binding cassette domain-containing protein</fullName>
    </submittedName>
</protein>
<dbReference type="Pfam" id="PF00005">
    <property type="entry name" value="ABC_tran"/>
    <property type="match status" value="1"/>
</dbReference>
<comment type="caution">
    <text evidence="8">The sequence shown here is derived from an EMBL/GenBank/DDBJ whole genome shotgun (WGS) entry which is preliminary data.</text>
</comment>
<dbReference type="PANTHER" id="PTHR43499">
    <property type="entry name" value="ABC TRANSPORTER I FAMILY MEMBER 1"/>
    <property type="match status" value="1"/>
</dbReference>
<evidence type="ECO:0000256" key="2">
    <source>
        <dbReference type="ARBA" id="ARBA00022741"/>
    </source>
</evidence>
<dbReference type="EMBL" id="JAKUDN010000001">
    <property type="protein sequence ID" value="MCP8351713.1"/>
    <property type="molecule type" value="Genomic_DNA"/>
</dbReference>
<evidence type="ECO:0000259" key="7">
    <source>
        <dbReference type="SMART" id="SM00382"/>
    </source>
</evidence>
<dbReference type="InterPro" id="IPR005895">
    <property type="entry name" value="ABC_transptr_haem_export_CcmA"/>
</dbReference>
<dbReference type="PANTHER" id="PTHR43499:SF1">
    <property type="entry name" value="ABC TRANSPORTER I FAMILY MEMBER 1"/>
    <property type="match status" value="1"/>
</dbReference>
<name>A0ABT1L3B6_9GAMM</name>
<dbReference type="RefSeq" id="WP_258568828.1">
    <property type="nucleotide sequence ID" value="NZ_JAKUDN010000001.1"/>
</dbReference>
<evidence type="ECO:0000313" key="8">
    <source>
        <dbReference type="EMBL" id="MCP8351713.1"/>
    </source>
</evidence>
<keyword evidence="3" id="KW-0201">Cytochrome c-type biogenesis</keyword>
<keyword evidence="5" id="KW-1278">Translocase</keyword>
<dbReference type="InterPro" id="IPR027417">
    <property type="entry name" value="P-loop_NTPase"/>
</dbReference>
<feature type="domain" description="AAA+ ATPase" evidence="7">
    <location>
        <begin position="24"/>
        <end position="173"/>
    </location>
</feature>
<dbReference type="SUPFAM" id="SSF52540">
    <property type="entry name" value="P-loop containing nucleoside triphosphate hydrolases"/>
    <property type="match status" value="1"/>
</dbReference>
<dbReference type="Proteomes" id="UP001320768">
    <property type="component" value="Unassembled WGS sequence"/>
</dbReference>
<dbReference type="Gene3D" id="3.40.50.300">
    <property type="entry name" value="P-loop containing nucleotide triphosphate hydrolases"/>
    <property type="match status" value="1"/>
</dbReference>
<organism evidence="8 9">
    <name type="scientific">Candidatus Synchoanobacter obligatus</name>
    <dbReference type="NCBI Taxonomy" id="2919597"/>
    <lineage>
        <taxon>Bacteria</taxon>
        <taxon>Pseudomonadati</taxon>
        <taxon>Pseudomonadota</taxon>
        <taxon>Gammaproteobacteria</taxon>
        <taxon>Candidatus Comchoanobacterales</taxon>
        <taxon>Candidatus Comchoanobacteraceae</taxon>
        <taxon>Candidatus Synchoanobacter</taxon>
    </lineage>
</organism>
<evidence type="ECO:0000256" key="3">
    <source>
        <dbReference type="ARBA" id="ARBA00022748"/>
    </source>
</evidence>
<reference evidence="8 9" key="1">
    <citation type="journal article" date="2022" name="Nat. Microbiol.">
        <title>The microbiome of a bacterivorous marine choanoflagellate contains a resource-demanding obligate bacterial associate.</title>
        <authorList>
            <person name="Needham D.M."/>
            <person name="Poirier C."/>
            <person name="Bachy C."/>
            <person name="George E.E."/>
            <person name="Wilken S."/>
            <person name="Yung C.C.M."/>
            <person name="Limardo A.J."/>
            <person name="Morando M."/>
            <person name="Sudek L."/>
            <person name="Malmstrom R.R."/>
            <person name="Keeling P.J."/>
            <person name="Santoro A.E."/>
            <person name="Worden A.Z."/>
        </authorList>
    </citation>
    <scope>NUCLEOTIDE SEQUENCE [LARGE SCALE GENOMIC DNA]</scope>
    <source>
        <strain evidence="8 9">Comchoano-2</strain>
    </source>
</reference>
<gene>
    <name evidence="8" type="ORF">MKS91_00170</name>
</gene>
<sequence>MLTIKNIPQHPYHDQNLVDININSGQILWLSGLNGSGKTTVLRILAQEIKVPDVRVDVEACYISATPLLLYGLTVASQVNYYQMLSEKEGVRLNWLDHCLDKPVEELSKGQAQKLSLMRLCCSRARLWLLDEPFNGLDQEGVAVLCSLLEQYLERGGAVVYSSHAELWRYDQEVCLSS</sequence>
<keyword evidence="4 8" id="KW-0067">ATP-binding</keyword>
<keyword evidence="1" id="KW-0813">Transport</keyword>
<evidence type="ECO:0000256" key="5">
    <source>
        <dbReference type="ARBA" id="ARBA00022967"/>
    </source>
</evidence>
<evidence type="ECO:0000256" key="1">
    <source>
        <dbReference type="ARBA" id="ARBA00022448"/>
    </source>
</evidence>
<keyword evidence="6" id="KW-0472">Membrane</keyword>
<dbReference type="InterPro" id="IPR003439">
    <property type="entry name" value="ABC_transporter-like_ATP-bd"/>
</dbReference>
<accession>A0ABT1L3B6</accession>
<proteinExistence type="predicted"/>
<dbReference type="SMART" id="SM00382">
    <property type="entry name" value="AAA"/>
    <property type="match status" value="1"/>
</dbReference>
<dbReference type="GO" id="GO:0005524">
    <property type="term" value="F:ATP binding"/>
    <property type="evidence" value="ECO:0007669"/>
    <property type="project" value="UniProtKB-KW"/>
</dbReference>
<dbReference type="InterPro" id="IPR003593">
    <property type="entry name" value="AAA+_ATPase"/>
</dbReference>